<dbReference type="Proteomes" id="UP001500683">
    <property type="component" value="Unassembled WGS sequence"/>
</dbReference>
<name>A0ABP7V562_9ACTN</name>
<dbReference type="RefSeq" id="WP_344941487.1">
    <property type="nucleotide sequence ID" value="NZ_BAAAZG010000002.1"/>
</dbReference>
<protein>
    <recommendedName>
        <fullName evidence="3">Head decoration protein</fullName>
    </recommendedName>
</protein>
<proteinExistence type="predicted"/>
<keyword evidence="2" id="KW-1185">Reference proteome</keyword>
<accession>A0ABP7V562</accession>
<evidence type="ECO:0000313" key="1">
    <source>
        <dbReference type="EMBL" id="GAA4059852.1"/>
    </source>
</evidence>
<dbReference type="Pfam" id="PF23140">
    <property type="entry name" value="Gp80"/>
    <property type="match status" value="1"/>
</dbReference>
<dbReference type="EMBL" id="BAAAZG010000002">
    <property type="protein sequence ID" value="GAA4059852.1"/>
    <property type="molecule type" value="Genomic_DNA"/>
</dbReference>
<comment type="caution">
    <text evidence="1">The sequence shown here is derived from an EMBL/GenBank/DDBJ whole genome shotgun (WGS) entry which is preliminary data.</text>
</comment>
<organism evidence="1 2">
    <name type="scientific">Actinomadura miaoliensis</name>
    <dbReference type="NCBI Taxonomy" id="430685"/>
    <lineage>
        <taxon>Bacteria</taxon>
        <taxon>Bacillati</taxon>
        <taxon>Actinomycetota</taxon>
        <taxon>Actinomycetes</taxon>
        <taxon>Streptosporangiales</taxon>
        <taxon>Thermomonosporaceae</taxon>
        <taxon>Actinomadura</taxon>
    </lineage>
</organism>
<evidence type="ECO:0000313" key="2">
    <source>
        <dbReference type="Proteomes" id="UP001500683"/>
    </source>
</evidence>
<gene>
    <name evidence="1" type="ORF">GCM10022214_10550</name>
</gene>
<sequence>MPLTNAAKNLMLDELGSVAVFASLHTADPGTTGAAEVSGGSPAYARKAITWNAAAGGNLDSSNAPVFDVPGGTTVTHFGLWSAASGGTFYSGGQLSANETFTAQGQYTLTDADVNLT</sequence>
<evidence type="ECO:0008006" key="3">
    <source>
        <dbReference type="Google" id="ProtNLM"/>
    </source>
</evidence>
<dbReference type="InterPro" id="IPR056908">
    <property type="entry name" value="Gp80-like"/>
</dbReference>
<reference evidence="2" key="1">
    <citation type="journal article" date="2019" name="Int. J. Syst. Evol. Microbiol.">
        <title>The Global Catalogue of Microorganisms (GCM) 10K type strain sequencing project: providing services to taxonomists for standard genome sequencing and annotation.</title>
        <authorList>
            <consortium name="The Broad Institute Genomics Platform"/>
            <consortium name="The Broad Institute Genome Sequencing Center for Infectious Disease"/>
            <person name="Wu L."/>
            <person name="Ma J."/>
        </authorList>
    </citation>
    <scope>NUCLEOTIDE SEQUENCE [LARGE SCALE GENOMIC DNA]</scope>
    <source>
        <strain evidence="2">JCM 16702</strain>
    </source>
</reference>